<dbReference type="InterPro" id="IPR011701">
    <property type="entry name" value="MFS"/>
</dbReference>
<dbReference type="GO" id="GO:0016020">
    <property type="term" value="C:membrane"/>
    <property type="evidence" value="ECO:0007669"/>
    <property type="project" value="UniProtKB-SubCell"/>
</dbReference>
<evidence type="ECO:0000313" key="7">
    <source>
        <dbReference type="EMBL" id="TKV79961.1"/>
    </source>
</evidence>
<feature type="transmembrane region" description="Helical" evidence="5">
    <location>
        <begin position="450"/>
        <end position="474"/>
    </location>
</feature>
<reference evidence="7 8" key="1">
    <citation type="submission" date="2019-05" db="EMBL/GenBank/DDBJ databases">
        <title>Draft Genome of Bradyrhizobium elkanii strain SEMIA 938, Used in Commercial Inoculants for Lupinus spp. in Brazil.</title>
        <authorList>
            <person name="Hungria M."/>
            <person name="Delamuta J.R.M."/>
            <person name="Ribeiro R.A."/>
            <person name="Nogueira M.A."/>
        </authorList>
    </citation>
    <scope>NUCLEOTIDE SEQUENCE [LARGE SCALE GENOMIC DNA]</scope>
    <source>
        <strain evidence="7 8">Semia 938</strain>
    </source>
</reference>
<dbReference type="PROSITE" id="PS50850">
    <property type="entry name" value="MFS"/>
    <property type="match status" value="1"/>
</dbReference>
<dbReference type="AlphaFoldDB" id="A0A4U6RZ90"/>
<dbReference type="Gene3D" id="1.20.1720.10">
    <property type="entry name" value="Multidrug resistance protein D"/>
    <property type="match status" value="1"/>
</dbReference>
<feature type="transmembrane region" description="Helical" evidence="5">
    <location>
        <begin position="24"/>
        <end position="44"/>
    </location>
</feature>
<feature type="transmembrane region" description="Helical" evidence="5">
    <location>
        <begin position="286"/>
        <end position="309"/>
    </location>
</feature>
<feature type="transmembrane region" description="Helical" evidence="5">
    <location>
        <begin position="421"/>
        <end position="438"/>
    </location>
</feature>
<dbReference type="InterPro" id="IPR020846">
    <property type="entry name" value="MFS_dom"/>
</dbReference>
<evidence type="ECO:0000256" key="5">
    <source>
        <dbReference type="SAM" id="Phobius"/>
    </source>
</evidence>
<feature type="transmembrane region" description="Helical" evidence="5">
    <location>
        <begin position="241"/>
        <end position="265"/>
    </location>
</feature>
<feature type="transmembrane region" description="Helical" evidence="5">
    <location>
        <begin position="379"/>
        <end position="400"/>
    </location>
</feature>
<dbReference type="PANTHER" id="PTHR42718:SF39">
    <property type="entry name" value="ACTINORHODIN TRANSPORTER-RELATED"/>
    <property type="match status" value="1"/>
</dbReference>
<evidence type="ECO:0000256" key="2">
    <source>
        <dbReference type="ARBA" id="ARBA00022692"/>
    </source>
</evidence>
<accession>A0A4U6RZ90</accession>
<protein>
    <submittedName>
        <fullName evidence="7">MFS transporter</fullName>
    </submittedName>
</protein>
<feature type="transmembrane region" description="Helical" evidence="5">
    <location>
        <begin position="154"/>
        <end position="175"/>
    </location>
</feature>
<comment type="caution">
    <text evidence="7">The sequence shown here is derived from an EMBL/GenBank/DDBJ whole genome shotgun (WGS) entry which is preliminary data.</text>
</comment>
<sequence length="479" mass="50053">MTSETTETLQLHAARPATVDPRRWLALPVLLTGAFLPILDFNVVNLALPAISDNLGASPSEVQFVISAYAATYAVFLITGGRLGDLLGRRRMFLTGVAGFTIASVLCGIAWSPAVLVAGRILQGLTATVMAPQVLASIRVLFPAAEQGRALGFYGATFGLANICGQLLGGVLVSAHPFGLAWQAIFLINVPIGLAAFVGGLLYLADSRAAHAQRLDVGGVILLSLTLGLLVYPLIEGRESGWPIWIVAMLLASPLMLAGFVRFEARLEARGGDPLVALHLLRNSDFVIGLVMALAFYMLSSFYLTFAVYLQSGLHQSPLQAGLATLPFAAGFFVSSLVSSLVMQWLGPRTLTLGFALQVIGFGVVMLSVGGALPQSLEFGLICGGLGFGTVMPSVIKAVIGSIDPRHAGLASGMMISTFQIGAALGVAVIGGVFYSLLGPHPRADDYAHAFTIALGCNVALLALGGWLSLWLPLEPAAG</sequence>
<dbReference type="CDD" id="cd17321">
    <property type="entry name" value="MFS_MMR_MDR_like"/>
    <property type="match status" value="1"/>
</dbReference>
<comment type="subcellular location">
    <subcellularLocation>
        <location evidence="1">Membrane</location>
        <topology evidence="1">Multi-pass membrane protein</topology>
    </subcellularLocation>
</comment>
<keyword evidence="2 5" id="KW-0812">Transmembrane</keyword>
<dbReference type="InterPro" id="IPR036259">
    <property type="entry name" value="MFS_trans_sf"/>
</dbReference>
<dbReference type="Gene3D" id="1.20.1250.20">
    <property type="entry name" value="MFS general substrate transporter like domains"/>
    <property type="match status" value="1"/>
</dbReference>
<dbReference type="PRINTS" id="PR01036">
    <property type="entry name" value="TCRTETB"/>
</dbReference>
<dbReference type="PANTHER" id="PTHR42718">
    <property type="entry name" value="MAJOR FACILITATOR SUPERFAMILY MULTIDRUG TRANSPORTER MFSC"/>
    <property type="match status" value="1"/>
</dbReference>
<feature type="transmembrane region" description="Helical" evidence="5">
    <location>
        <begin position="64"/>
        <end position="81"/>
    </location>
</feature>
<evidence type="ECO:0000256" key="4">
    <source>
        <dbReference type="ARBA" id="ARBA00023136"/>
    </source>
</evidence>
<proteinExistence type="predicted"/>
<dbReference type="SUPFAM" id="SSF103473">
    <property type="entry name" value="MFS general substrate transporter"/>
    <property type="match status" value="1"/>
</dbReference>
<feature type="transmembrane region" description="Helical" evidence="5">
    <location>
        <begin position="321"/>
        <end position="343"/>
    </location>
</feature>
<dbReference type="GO" id="GO:0022857">
    <property type="term" value="F:transmembrane transporter activity"/>
    <property type="evidence" value="ECO:0007669"/>
    <property type="project" value="InterPro"/>
</dbReference>
<keyword evidence="3 5" id="KW-1133">Transmembrane helix</keyword>
<dbReference type="RefSeq" id="WP_137479718.1">
    <property type="nucleotide sequence ID" value="NZ_SZZP01000011.1"/>
</dbReference>
<feature type="transmembrane region" description="Helical" evidence="5">
    <location>
        <begin position="355"/>
        <end position="373"/>
    </location>
</feature>
<evidence type="ECO:0000313" key="8">
    <source>
        <dbReference type="Proteomes" id="UP000305095"/>
    </source>
</evidence>
<feature type="transmembrane region" description="Helical" evidence="5">
    <location>
        <begin position="93"/>
        <end position="115"/>
    </location>
</feature>
<organism evidence="7 8">
    <name type="scientific">Bradyrhizobium elkanii</name>
    <dbReference type="NCBI Taxonomy" id="29448"/>
    <lineage>
        <taxon>Bacteria</taxon>
        <taxon>Pseudomonadati</taxon>
        <taxon>Pseudomonadota</taxon>
        <taxon>Alphaproteobacteria</taxon>
        <taxon>Hyphomicrobiales</taxon>
        <taxon>Nitrobacteraceae</taxon>
        <taxon>Bradyrhizobium</taxon>
    </lineage>
</organism>
<evidence type="ECO:0000256" key="3">
    <source>
        <dbReference type="ARBA" id="ARBA00022989"/>
    </source>
</evidence>
<keyword evidence="4 5" id="KW-0472">Membrane</keyword>
<evidence type="ECO:0000256" key="1">
    <source>
        <dbReference type="ARBA" id="ARBA00004141"/>
    </source>
</evidence>
<feature type="transmembrane region" description="Helical" evidence="5">
    <location>
        <begin position="217"/>
        <end position="235"/>
    </location>
</feature>
<dbReference type="Pfam" id="PF07690">
    <property type="entry name" value="MFS_1"/>
    <property type="match status" value="2"/>
</dbReference>
<feature type="transmembrane region" description="Helical" evidence="5">
    <location>
        <begin position="181"/>
        <end position="205"/>
    </location>
</feature>
<evidence type="ECO:0000259" key="6">
    <source>
        <dbReference type="PROSITE" id="PS50850"/>
    </source>
</evidence>
<feature type="transmembrane region" description="Helical" evidence="5">
    <location>
        <begin position="121"/>
        <end position="142"/>
    </location>
</feature>
<dbReference type="EMBL" id="SZZP01000011">
    <property type="protein sequence ID" value="TKV79961.1"/>
    <property type="molecule type" value="Genomic_DNA"/>
</dbReference>
<gene>
    <name evidence="7" type="ORF">FDV58_19760</name>
</gene>
<dbReference type="Proteomes" id="UP000305095">
    <property type="component" value="Unassembled WGS sequence"/>
</dbReference>
<name>A0A4U6RZ90_BRAEL</name>
<feature type="domain" description="Major facilitator superfamily (MFS) profile" evidence="6">
    <location>
        <begin position="26"/>
        <end position="477"/>
    </location>
</feature>